<name>A0AAV4VJH7_CAEEX</name>
<comment type="caution">
    <text evidence="1">The sequence shown here is derived from an EMBL/GenBank/DDBJ whole genome shotgun (WGS) entry which is preliminary data.</text>
</comment>
<reference evidence="1 2" key="1">
    <citation type="submission" date="2021-06" db="EMBL/GenBank/DDBJ databases">
        <title>Caerostris extrusa draft genome.</title>
        <authorList>
            <person name="Kono N."/>
            <person name="Arakawa K."/>
        </authorList>
    </citation>
    <scope>NUCLEOTIDE SEQUENCE [LARGE SCALE GENOMIC DNA]</scope>
</reference>
<evidence type="ECO:0000313" key="1">
    <source>
        <dbReference type="EMBL" id="GIY70021.1"/>
    </source>
</evidence>
<evidence type="ECO:0000313" key="2">
    <source>
        <dbReference type="Proteomes" id="UP001054945"/>
    </source>
</evidence>
<dbReference type="Proteomes" id="UP001054945">
    <property type="component" value="Unassembled WGS sequence"/>
</dbReference>
<proteinExistence type="predicted"/>
<sequence>MYESVLRSLTSTRQSFYEDAVGYINYEMKACLDDSSWEILEDLSYVRFEKDNELNNNKCDSCLKVSTFNPDIQSAKYCLISYAESIQKILKIFVMLICLKNLSTLQELF</sequence>
<dbReference type="AlphaFoldDB" id="A0AAV4VJH7"/>
<organism evidence="1 2">
    <name type="scientific">Caerostris extrusa</name>
    <name type="common">Bark spider</name>
    <name type="synonym">Caerostris bankana</name>
    <dbReference type="NCBI Taxonomy" id="172846"/>
    <lineage>
        <taxon>Eukaryota</taxon>
        <taxon>Metazoa</taxon>
        <taxon>Ecdysozoa</taxon>
        <taxon>Arthropoda</taxon>
        <taxon>Chelicerata</taxon>
        <taxon>Arachnida</taxon>
        <taxon>Araneae</taxon>
        <taxon>Araneomorphae</taxon>
        <taxon>Entelegynae</taxon>
        <taxon>Araneoidea</taxon>
        <taxon>Araneidae</taxon>
        <taxon>Caerostris</taxon>
    </lineage>
</organism>
<protein>
    <submittedName>
        <fullName evidence="1">Uncharacterized protein</fullName>
    </submittedName>
</protein>
<gene>
    <name evidence="1" type="ORF">CEXT_515541</name>
</gene>
<dbReference type="EMBL" id="BPLR01014617">
    <property type="protein sequence ID" value="GIY70021.1"/>
    <property type="molecule type" value="Genomic_DNA"/>
</dbReference>
<accession>A0AAV4VJH7</accession>
<keyword evidence="2" id="KW-1185">Reference proteome</keyword>